<sequence>MPQLVTNELVGGKGQDSMFRIALGSELVKLHRNSERQRGGEDQASDCVFCITGEGEMGGLEEQRHVLWGKANDGKETSVSTAAPSCSCRVGGVGDDHPRLGGSGMPARGK</sequence>
<protein>
    <submittedName>
        <fullName evidence="2">Uncharacterized protein</fullName>
    </submittedName>
</protein>
<evidence type="ECO:0000256" key="1">
    <source>
        <dbReference type="SAM" id="MobiDB-lite"/>
    </source>
</evidence>
<dbReference type="Proteomes" id="UP000817658">
    <property type="component" value="Chromosome 1"/>
</dbReference>
<gene>
    <name evidence="2" type="primary">P0470A12.36</name>
</gene>
<organism evidence="2">
    <name type="scientific">Oryza sativa subsp. japonica</name>
    <name type="common">Rice</name>
    <dbReference type="NCBI Taxonomy" id="39947"/>
    <lineage>
        <taxon>Eukaryota</taxon>
        <taxon>Viridiplantae</taxon>
        <taxon>Streptophyta</taxon>
        <taxon>Embryophyta</taxon>
        <taxon>Tracheophyta</taxon>
        <taxon>Spermatophyta</taxon>
        <taxon>Magnoliopsida</taxon>
        <taxon>Liliopsida</taxon>
        <taxon>Poales</taxon>
        <taxon>Poaceae</taxon>
        <taxon>BOP clade</taxon>
        <taxon>Oryzoideae</taxon>
        <taxon>Oryzeae</taxon>
        <taxon>Oryzinae</taxon>
        <taxon>Oryza</taxon>
        <taxon>Oryza sativa</taxon>
    </lineage>
</organism>
<feature type="region of interest" description="Disordered" evidence="1">
    <location>
        <begin position="75"/>
        <end position="110"/>
    </location>
</feature>
<reference evidence="2" key="1">
    <citation type="journal article" date="2002" name="Nature">
        <title>The genome sequence and structure of rice chromosome 1.</title>
        <authorList>
            <person name="Sasaki T."/>
            <person name="Matsumoto T."/>
            <person name="Yamamoto K."/>
            <person name="Sakata K."/>
            <person name="Baba T."/>
            <person name="Katayose Y."/>
            <person name="Wu J."/>
            <person name="Niimura Y."/>
            <person name="Cheng Z."/>
            <person name="Nagamura Y."/>
            <person name="Antonio B.A."/>
            <person name="Kanamori H."/>
            <person name="Hosokawa S."/>
            <person name="Masukawa M."/>
            <person name="Arikawa K."/>
            <person name="Chiden Y."/>
            <person name="Hayashi M."/>
            <person name="Okamoto M."/>
            <person name="Ando T."/>
            <person name="Aoki H."/>
            <person name="Arita K."/>
            <person name="Hamada M."/>
            <person name="Harada C."/>
            <person name="Hijishita S."/>
            <person name="Honda M."/>
            <person name="Ichikawa Y."/>
            <person name="Idonuma A."/>
            <person name="Iijima M."/>
            <person name="Ikeda M."/>
            <person name="Ikeno M."/>
            <person name="Itoh S."/>
            <person name="Itoh T."/>
            <person name="Itoh Y."/>
            <person name="Itoh Y."/>
            <person name="Iwabuchi A."/>
            <person name="Kamiya K."/>
            <person name="Karasawa W."/>
            <person name="Katagiri S."/>
            <person name="Kikuta A."/>
            <person name="Kobayashi N."/>
            <person name="Kono I."/>
            <person name="Machita K."/>
            <person name="Maehara T."/>
            <person name="Mizuno H."/>
            <person name="Mizubayashi T."/>
            <person name="Mukai Y."/>
            <person name="Nagasaki H."/>
            <person name="Nakashima M."/>
            <person name="Nakama Y."/>
            <person name="Nakamichi Y."/>
            <person name="Nakamura M."/>
            <person name="Namiki N."/>
            <person name="Negishi M."/>
            <person name="Ohta I."/>
            <person name="Ono N."/>
            <person name="Saji S."/>
            <person name="Sakai K."/>
            <person name="Shibata M."/>
            <person name="Shimokawa T."/>
            <person name="Shomura A."/>
            <person name="Song J."/>
            <person name="Takazaki Y."/>
            <person name="Terasawa K."/>
            <person name="Tsuji K."/>
            <person name="Waki K."/>
            <person name="Yamagata H."/>
            <person name="Yamane H."/>
            <person name="Yoshiki S."/>
            <person name="Yoshihara R."/>
            <person name="Yukawa K."/>
            <person name="Zhong H."/>
            <person name="Iwama H."/>
            <person name="Endo T."/>
            <person name="Ito H."/>
            <person name="Hahn J.H."/>
            <person name="Kim H.I."/>
            <person name="Eun M.Y."/>
            <person name="Yano M."/>
            <person name="Jiang J."/>
            <person name="Gojobori T."/>
        </authorList>
    </citation>
    <scope>NUCLEOTIDE SEQUENCE [LARGE SCALE GENOMIC DNA]</scope>
</reference>
<dbReference type="AlphaFoldDB" id="Q5N7X0"/>
<evidence type="ECO:0000313" key="2">
    <source>
        <dbReference type="EMBL" id="BAD82441.1"/>
    </source>
</evidence>
<accession>Q5N7X0</accession>
<name>Q5N7X0_ORYSJ</name>
<proteinExistence type="predicted"/>
<dbReference type="EMBL" id="AP003436">
    <property type="protein sequence ID" value="BAD82441.1"/>
    <property type="molecule type" value="Genomic_DNA"/>
</dbReference>